<dbReference type="GO" id="GO:0030126">
    <property type="term" value="C:COPI vesicle coat"/>
    <property type="evidence" value="ECO:0007669"/>
    <property type="project" value="TreeGrafter"/>
</dbReference>
<dbReference type="Proteomes" id="UP000007819">
    <property type="component" value="Chromosome A1"/>
</dbReference>
<evidence type="ECO:0000313" key="3">
    <source>
        <dbReference type="Proteomes" id="UP000007819"/>
    </source>
</evidence>
<dbReference type="Pfam" id="PF01602">
    <property type="entry name" value="Adaptin_N"/>
    <property type="match status" value="1"/>
</dbReference>
<organism evidence="2 3">
    <name type="scientific">Acyrthosiphon pisum</name>
    <name type="common">Pea aphid</name>
    <dbReference type="NCBI Taxonomy" id="7029"/>
    <lineage>
        <taxon>Eukaryota</taxon>
        <taxon>Metazoa</taxon>
        <taxon>Ecdysozoa</taxon>
        <taxon>Arthropoda</taxon>
        <taxon>Hexapoda</taxon>
        <taxon>Insecta</taxon>
        <taxon>Pterygota</taxon>
        <taxon>Neoptera</taxon>
        <taxon>Paraneoptera</taxon>
        <taxon>Hemiptera</taxon>
        <taxon>Sternorrhyncha</taxon>
        <taxon>Aphidomorpha</taxon>
        <taxon>Aphidoidea</taxon>
        <taxon>Aphididae</taxon>
        <taxon>Macrosiphini</taxon>
        <taxon>Acyrthosiphon</taxon>
    </lineage>
</organism>
<evidence type="ECO:0000259" key="1">
    <source>
        <dbReference type="Pfam" id="PF01602"/>
    </source>
</evidence>
<sequence length="121" mass="14018">MSSIEQPCYTLINISSDYEMPNEMQLKADLEKGDSKTKIEALKKVIHMIANGERLPGLLMIIIRFVLPLQDHTIKKLLLIFWEIVPKTTPDGKLLQEMILVCDAYRKVNKNVTFFYNLIHL</sequence>
<dbReference type="Gene3D" id="1.25.10.10">
    <property type="entry name" value="Leucine-rich Repeat Variant"/>
    <property type="match status" value="1"/>
</dbReference>
<dbReference type="EnsemblMetazoa" id="XM_001950258.5">
    <property type="protein sequence ID" value="XP_001950293.2"/>
    <property type="gene ID" value="LOC100159533"/>
</dbReference>
<name>A0A8R2A4P4_ACYPI</name>
<accession>A0A8R2A4P4</accession>
<dbReference type="PANTHER" id="PTHR10635">
    <property type="entry name" value="COATOMER SUBUNIT BETA"/>
    <property type="match status" value="1"/>
</dbReference>
<dbReference type="PANTHER" id="PTHR10635:SF0">
    <property type="entry name" value="COATOMER SUBUNIT BETA"/>
    <property type="match status" value="1"/>
</dbReference>
<dbReference type="OrthoDB" id="10261439at2759"/>
<dbReference type="InterPro" id="IPR016024">
    <property type="entry name" value="ARM-type_fold"/>
</dbReference>
<dbReference type="RefSeq" id="XP_001950293.2">
    <property type="nucleotide sequence ID" value="XM_001950258.5"/>
</dbReference>
<keyword evidence="3" id="KW-1185">Reference proteome</keyword>
<dbReference type="AlphaFoldDB" id="A0A8R2A4P4"/>
<protein>
    <recommendedName>
        <fullName evidence="1">Clathrin/coatomer adaptor adaptin-like N-terminal domain-containing protein</fullName>
    </recommendedName>
</protein>
<evidence type="ECO:0000313" key="2">
    <source>
        <dbReference type="EnsemblMetazoa" id="XP_001950293.2"/>
    </source>
</evidence>
<reference evidence="2" key="2">
    <citation type="submission" date="2022-06" db="UniProtKB">
        <authorList>
            <consortium name="EnsemblMetazoa"/>
        </authorList>
    </citation>
    <scope>IDENTIFICATION</scope>
</reference>
<reference evidence="3" key="1">
    <citation type="submission" date="2010-06" db="EMBL/GenBank/DDBJ databases">
        <authorList>
            <person name="Jiang H."/>
            <person name="Abraham K."/>
            <person name="Ali S."/>
            <person name="Alsbrooks S.L."/>
            <person name="Anim B.N."/>
            <person name="Anosike U.S."/>
            <person name="Attaway T."/>
            <person name="Bandaranaike D.P."/>
            <person name="Battles P.K."/>
            <person name="Bell S.N."/>
            <person name="Bell A.V."/>
            <person name="Beltran B."/>
            <person name="Bickham C."/>
            <person name="Bustamante Y."/>
            <person name="Caleb T."/>
            <person name="Canada A."/>
            <person name="Cardenas V."/>
            <person name="Carter K."/>
            <person name="Chacko J."/>
            <person name="Chandrabose M.N."/>
            <person name="Chavez D."/>
            <person name="Chavez A."/>
            <person name="Chen L."/>
            <person name="Chu H.-S."/>
            <person name="Claassen K.J."/>
            <person name="Cockrell R."/>
            <person name="Collins M."/>
            <person name="Cooper J.A."/>
            <person name="Cree A."/>
            <person name="Curry S.M."/>
            <person name="Da Y."/>
            <person name="Dao M.D."/>
            <person name="Das B."/>
            <person name="Davila M.-L."/>
            <person name="Davy-Carroll L."/>
            <person name="Denson S."/>
            <person name="Dinh H."/>
            <person name="Ebong V.E."/>
            <person name="Edwards J.R."/>
            <person name="Egan A."/>
            <person name="El-Daye J."/>
            <person name="Escobedo L."/>
            <person name="Fernandez S."/>
            <person name="Fernando P.R."/>
            <person name="Flagg N."/>
            <person name="Forbes L.D."/>
            <person name="Fowler R.G."/>
            <person name="Fu Q."/>
            <person name="Gabisi R.A."/>
            <person name="Ganer J."/>
            <person name="Garbino Pronczuk A."/>
            <person name="Garcia R.M."/>
            <person name="Garner T."/>
            <person name="Garrett T.E."/>
            <person name="Gonzalez D.A."/>
            <person name="Hamid H."/>
            <person name="Hawkins E.S."/>
            <person name="Hirani K."/>
            <person name="Hogues M.E."/>
            <person name="Hollins B."/>
            <person name="Hsiao C.-H."/>
            <person name="Jabil R."/>
            <person name="James M.L."/>
            <person name="Jhangiani S.N."/>
            <person name="Johnson B."/>
            <person name="Johnson Q."/>
            <person name="Joshi V."/>
            <person name="Kalu J.B."/>
            <person name="Kam C."/>
            <person name="Kashfia A."/>
            <person name="Keebler J."/>
            <person name="Kisamo H."/>
            <person name="Kovar C.L."/>
            <person name="Lago L.A."/>
            <person name="Lai C.-Y."/>
            <person name="Laidlaw J."/>
            <person name="Lara F."/>
            <person name="Le T.-K."/>
            <person name="Lee S.L."/>
            <person name="Legall F.H."/>
            <person name="Lemon S.J."/>
            <person name="Lewis L.R."/>
            <person name="Li B."/>
            <person name="Liu Y."/>
            <person name="Liu Y.-S."/>
            <person name="Lopez J."/>
            <person name="Lozado R.J."/>
            <person name="Lu J."/>
            <person name="Madu R.C."/>
            <person name="Maheshwari M."/>
            <person name="Maheshwari R."/>
            <person name="Malloy K."/>
            <person name="Martinez E."/>
            <person name="Mathew T."/>
            <person name="Mercado I.C."/>
            <person name="Mercado C."/>
            <person name="Meyer B."/>
            <person name="Montgomery K."/>
            <person name="Morgan M.B."/>
            <person name="Munidasa M."/>
            <person name="Nazareth L.V."/>
            <person name="Nelson J."/>
            <person name="Ng B.M."/>
            <person name="Nguyen N.B."/>
            <person name="Nguyen P.Q."/>
            <person name="Nguyen T."/>
            <person name="Obregon M."/>
            <person name="Okwuonu G.O."/>
            <person name="Onwere C.G."/>
            <person name="Orozco G."/>
            <person name="Parra A."/>
            <person name="Patel S."/>
            <person name="Patil S."/>
            <person name="Perez A."/>
            <person name="Perez Y."/>
            <person name="Pham C."/>
            <person name="Primus E.L."/>
            <person name="Pu L.-L."/>
            <person name="Puazo M."/>
            <person name="Qin X."/>
            <person name="Quiroz J.B."/>
            <person name="Reese J."/>
            <person name="Richards S."/>
            <person name="Rives C.M."/>
            <person name="Robberts R."/>
            <person name="Ruiz S.J."/>
            <person name="Ruiz M.J."/>
            <person name="Santibanez J."/>
            <person name="Schneider B.W."/>
            <person name="Sisson I."/>
            <person name="Smith M."/>
            <person name="Sodergren E."/>
            <person name="Song X.-Z."/>
            <person name="Song B.B."/>
            <person name="Summersgill H."/>
            <person name="Thelus R."/>
            <person name="Thornton R.D."/>
            <person name="Trejos Z.Y."/>
            <person name="Usmani K."/>
            <person name="Vattathil S."/>
            <person name="Villasana D."/>
            <person name="Walker D.L."/>
            <person name="Wang S."/>
            <person name="Wang K."/>
            <person name="White C.S."/>
            <person name="Williams A.C."/>
            <person name="Williamson J."/>
            <person name="Wilson K."/>
            <person name="Woghiren I.O."/>
            <person name="Woodworth J.R."/>
            <person name="Worley K.C."/>
            <person name="Wright R.A."/>
            <person name="Wu W."/>
            <person name="Young L."/>
            <person name="Zhang L."/>
            <person name="Zhang J."/>
            <person name="Zhu Y."/>
            <person name="Muzny D.M."/>
            <person name="Weinstock G."/>
            <person name="Gibbs R.A."/>
        </authorList>
    </citation>
    <scope>NUCLEOTIDE SEQUENCE [LARGE SCALE GENOMIC DNA]</scope>
    <source>
        <strain evidence="3">LSR1</strain>
    </source>
</reference>
<dbReference type="InterPro" id="IPR002553">
    <property type="entry name" value="Clathrin/coatomer_adapt-like_N"/>
</dbReference>
<dbReference type="InterPro" id="IPR011989">
    <property type="entry name" value="ARM-like"/>
</dbReference>
<dbReference type="SUPFAM" id="SSF48371">
    <property type="entry name" value="ARM repeat"/>
    <property type="match status" value="1"/>
</dbReference>
<feature type="domain" description="Clathrin/coatomer adaptor adaptin-like N-terminal" evidence="1">
    <location>
        <begin position="22"/>
        <end position="107"/>
    </location>
</feature>
<dbReference type="GO" id="GO:0006888">
    <property type="term" value="P:endoplasmic reticulum to Golgi vesicle-mediated transport"/>
    <property type="evidence" value="ECO:0007669"/>
    <property type="project" value="TreeGrafter"/>
</dbReference>
<proteinExistence type="predicted"/>
<dbReference type="GeneID" id="100159533"/>
<dbReference type="KEGG" id="api:100159533"/>
<dbReference type="GO" id="GO:0006891">
    <property type="term" value="P:intra-Golgi vesicle-mediated transport"/>
    <property type="evidence" value="ECO:0007669"/>
    <property type="project" value="TreeGrafter"/>
</dbReference>
<dbReference type="GO" id="GO:0006886">
    <property type="term" value="P:intracellular protein transport"/>
    <property type="evidence" value="ECO:0007669"/>
    <property type="project" value="InterPro"/>
</dbReference>
<dbReference type="InterPro" id="IPR016460">
    <property type="entry name" value="COPB1"/>
</dbReference>